<reference evidence="3" key="1">
    <citation type="submission" date="2016-04" db="EMBL/GenBank/DDBJ databases">
        <authorList>
            <person name="Tagini F."/>
        </authorList>
    </citation>
    <scope>NUCLEOTIDE SEQUENCE [LARGE SCALE GENOMIC DNA]</scope>
    <source>
        <strain evidence="3">CHUV0807</strain>
    </source>
</reference>
<dbReference type="Pfam" id="PF06674">
    <property type="entry name" value="DUF1176"/>
    <property type="match status" value="1"/>
</dbReference>
<feature type="chain" id="PRO_5008674782" evidence="1">
    <location>
        <begin position="18"/>
        <end position="349"/>
    </location>
</feature>
<dbReference type="EMBL" id="FKLO01000023">
    <property type="protein sequence ID" value="SAM58885.1"/>
    <property type="molecule type" value="Genomic_DNA"/>
</dbReference>
<accession>A0A1C3H2T0</accession>
<gene>
    <name evidence="2" type="ORF">CHUV0807_0499</name>
</gene>
<proteinExistence type="predicted"/>
<dbReference type="Proteomes" id="UP000190837">
    <property type="component" value="Unassembled WGS sequence"/>
</dbReference>
<protein>
    <submittedName>
        <fullName evidence="2">DUF1176 domain-containing protein</fullName>
    </submittedName>
</protein>
<feature type="signal peptide" evidence="1">
    <location>
        <begin position="1"/>
        <end position="17"/>
    </location>
</feature>
<sequence length="349" mass="37503">MNKPLLLLALLGTTATAAVSFTHGDWQINCDNTHTCRVAGYQTDDGEKAPVSVLLTRAAGADTPISGKISLLTADESPLPDHITFTLDGKNLGELRPDKNNGEAELNAAQIEALLAALQAPRADIQFSGGKTQWQLSAAGASAVFLKWDEAQGRLQTASAVTLKQRGKKAVTVAPAAKPELKAVNIQPGKPTLIAPDAADYARLNKLLDPKAECLTSDSSADQEFYSAEEKSLAVYELDARHKLVDKLCWGGPYNTTHNYGLFDNKLQNLQQRLGSDEEPMNDFDGKTISSQMKGRGLGDCWSGSEYIWTGEKYELSSALDSGLCRGFGGGAWQLPTFVSNVTEVENAQ</sequence>
<dbReference type="InterPro" id="IPR009560">
    <property type="entry name" value="DUF1176"/>
</dbReference>
<evidence type="ECO:0000256" key="1">
    <source>
        <dbReference type="SAM" id="SignalP"/>
    </source>
</evidence>
<name>A0A1C3H2T0_9GAMM</name>
<dbReference type="RefSeq" id="WP_079539468.1">
    <property type="nucleotide sequence ID" value="NZ_FKLO01000023.1"/>
</dbReference>
<dbReference type="AlphaFoldDB" id="A0A1C3H2T0"/>
<organism evidence="2 3">
    <name type="scientific">Cardiobacterium hominis</name>
    <dbReference type="NCBI Taxonomy" id="2718"/>
    <lineage>
        <taxon>Bacteria</taxon>
        <taxon>Pseudomonadati</taxon>
        <taxon>Pseudomonadota</taxon>
        <taxon>Gammaproteobacteria</taxon>
        <taxon>Cardiobacteriales</taxon>
        <taxon>Cardiobacteriaceae</taxon>
        <taxon>Cardiobacterium</taxon>
    </lineage>
</organism>
<evidence type="ECO:0000313" key="2">
    <source>
        <dbReference type="EMBL" id="SAM58885.1"/>
    </source>
</evidence>
<evidence type="ECO:0000313" key="3">
    <source>
        <dbReference type="Proteomes" id="UP000190837"/>
    </source>
</evidence>
<keyword evidence="1" id="KW-0732">Signal</keyword>